<dbReference type="RefSeq" id="WP_158277693.1">
    <property type="nucleotide sequence ID" value="NZ_PVZG01000001.1"/>
</dbReference>
<keyword evidence="3" id="KW-0732">Signal</keyword>
<dbReference type="GO" id="GO:0055052">
    <property type="term" value="C:ATP-binding cassette (ABC) transporter complex, substrate-binding subunit-containing"/>
    <property type="evidence" value="ECO:0007669"/>
    <property type="project" value="TreeGrafter"/>
</dbReference>
<dbReference type="AlphaFoldDB" id="A0A2T0SJG5"/>
<reference evidence="4 5" key="1">
    <citation type="submission" date="2018-03" db="EMBL/GenBank/DDBJ databases">
        <title>Genomic Encyclopedia of Archaeal and Bacterial Type Strains, Phase II (KMG-II): from individual species to whole genera.</title>
        <authorList>
            <person name="Goeker M."/>
        </authorList>
    </citation>
    <scope>NUCLEOTIDE SEQUENCE [LARGE SCALE GENOMIC DNA]</scope>
    <source>
        <strain evidence="4 5">DSM 45348</strain>
    </source>
</reference>
<evidence type="ECO:0000256" key="3">
    <source>
        <dbReference type="ARBA" id="ARBA00022729"/>
    </source>
</evidence>
<dbReference type="PANTHER" id="PTHR30061">
    <property type="entry name" value="MALTOSE-BINDING PERIPLASMIC PROTEIN"/>
    <property type="match status" value="1"/>
</dbReference>
<keyword evidence="5" id="KW-1185">Reference proteome</keyword>
<dbReference type="OrthoDB" id="9770625at2"/>
<dbReference type="EMBL" id="PVZG01000001">
    <property type="protein sequence ID" value="PRY33560.1"/>
    <property type="molecule type" value="Genomic_DNA"/>
</dbReference>
<dbReference type="PANTHER" id="PTHR30061:SF50">
    <property type="entry name" value="MALTOSE_MALTODEXTRIN-BINDING PERIPLASMIC PROTEIN"/>
    <property type="match status" value="1"/>
</dbReference>
<accession>A0A2T0SJG5</accession>
<protein>
    <submittedName>
        <fullName evidence="4">Multiple sugar transport system substrate-binding protein</fullName>
    </submittedName>
</protein>
<keyword evidence="2" id="KW-0813">Transport</keyword>
<proteinExistence type="inferred from homology"/>
<evidence type="ECO:0000256" key="2">
    <source>
        <dbReference type="ARBA" id="ARBA00022448"/>
    </source>
</evidence>
<dbReference type="Pfam" id="PF13416">
    <property type="entry name" value="SBP_bac_8"/>
    <property type="match status" value="1"/>
</dbReference>
<organism evidence="4 5">
    <name type="scientific">Pseudosporangium ferrugineum</name>
    <dbReference type="NCBI Taxonomy" id="439699"/>
    <lineage>
        <taxon>Bacteria</taxon>
        <taxon>Bacillati</taxon>
        <taxon>Actinomycetota</taxon>
        <taxon>Actinomycetes</taxon>
        <taxon>Micromonosporales</taxon>
        <taxon>Micromonosporaceae</taxon>
        <taxon>Pseudosporangium</taxon>
    </lineage>
</organism>
<dbReference type="InterPro" id="IPR006059">
    <property type="entry name" value="SBP"/>
</dbReference>
<dbReference type="Gene3D" id="3.40.190.10">
    <property type="entry name" value="Periplasmic binding protein-like II"/>
    <property type="match status" value="2"/>
</dbReference>
<name>A0A2T0SJG5_9ACTN</name>
<evidence type="ECO:0000313" key="5">
    <source>
        <dbReference type="Proteomes" id="UP000239209"/>
    </source>
</evidence>
<sequence>MRVRGKPWWLFAAGNLTGAAVAAALFLVGPLAGPPELEPGELVILSGQDDSTGGQRQQLINLWNDSHPRNRARIVSVPQAADGQWIEMASRAEDGDTDIFNLDVAWTAYFADPPSGRRLIRPIDESLLAEEPGRAFMAKPLETCRYAGKLWGLPFNTDAGLLYYRTDQGLKPPFDWAAIERGAGRAGFEAAYTGQLAGYEGLTVNTLEAVWAAGGRLDVAADGRVTLDLDRWDEAMRRLTPRRTGPPVVLPRSTTFDETGSRGAFQDGRVLFMRNWPVAYRAMTAGDEPGPARPPVKFSVAKLPGPSVLGGQNLAISERTRKPRAAQALIEFLTNDQSQRALFDPGGFAATRAAVYEDETIKQKYPYASLLREAVDTARLRPVSPNYVAFSKRLHQLVSEVLTGRQKQLPRDLADRLTQALRGR</sequence>
<keyword evidence="4" id="KW-0762">Sugar transport</keyword>
<dbReference type="GO" id="GO:0015768">
    <property type="term" value="P:maltose transport"/>
    <property type="evidence" value="ECO:0007669"/>
    <property type="project" value="TreeGrafter"/>
</dbReference>
<comment type="caution">
    <text evidence="4">The sequence shown here is derived from an EMBL/GenBank/DDBJ whole genome shotgun (WGS) entry which is preliminary data.</text>
</comment>
<dbReference type="Proteomes" id="UP000239209">
    <property type="component" value="Unassembled WGS sequence"/>
</dbReference>
<gene>
    <name evidence="4" type="ORF">CLV70_101723</name>
</gene>
<dbReference type="GO" id="GO:1901982">
    <property type="term" value="F:maltose binding"/>
    <property type="evidence" value="ECO:0007669"/>
    <property type="project" value="TreeGrafter"/>
</dbReference>
<evidence type="ECO:0000256" key="1">
    <source>
        <dbReference type="ARBA" id="ARBA00008520"/>
    </source>
</evidence>
<evidence type="ECO:0000313" key="4">
    <source>
        <dbReference type="EMBL" id="PRY33560.1"/>
    </source>
</evidence>
<dbReference type="SUPFAM" id="SSF53850">
    <property type="entry name" value="Periplasmic binding protein-like II"/>
    <property type="match status" value="1"/>
</dbReference>
<dbReference type="GO" id="GO:0042956">
    <property type="term" value="P:maltodextrin transmembrane transport"/>
    <property type="evidence" value="ECO:0007669"/>
    <property type="project" value="TreeGrafter"/>
</dbReference>
<comment type="similarity">
    <text evidence="1">Belongs to the bacterial solute-binding protein 1 family.</text>
</comment>